<gene>
    <name evidence="2" type="ORF">G6321_00028005</name>
    <name evidence="1" type="ORF">G6321_40230</name>
</gene>
<dbReference type="Proteomes" id="UP000564836">
    <property type="component" value="Chromosome"/>
</dbReference>
<evidence type="ECO:0000313" key="3">
    <source>
        <dbReference type="Proteomes" id="UP000564836"/>
    </source>
</evidence>
<accession>A0A7Z0QHC3</accession>
<reference evidence="1" key="2">
    <citation type="submission" date="2020-06" db="EMBL/GenBank/DDBJ databases">
        <title>Whole Genome Sequence of Bradyrhizobium sp. Strain 323S2.</title>
        <authorList>
            <person name="Bromfield E.S.P."/>
        </authorList>
    </citation>
    <scope>NUCLEOTIDE SEQUENCE [LARGE SCALE GENOMIC DNA]</scope>
    <source>
        <strain evidence="1">323S2</strain>
    </source>
</reference>
<dbReference type="EMBL" id="CP088280">
    <property type="protein sequence ID" value="UGX98751.1"/>
    <property type="molecule type" value="Genomic_DNA"/>
</dbReference>
<name>A0A7Z0QHC3_9BRAD</name>
<sequence length="67" mass="7763">MTKRYSIWVREIGSDHDVELMQCDSNPQALVDGLYAKHLTIKSDTARKKTKVGRYSWVRIVDNHAET</sequence>
<reference evidence="2 3" key="3">
    <citation type="journal article" date="2022" name="Int. J. Syst. Evol. Microbiol.">
        <title>Strains of Bradyrhizobium barranii sp. nov. associated with legumes native to Canada are symbionts of soybeans and belong to different subspecies (subsp. barranii subsp. nov. and subsp. apii subsp. nov.) and symbiovars (sv. glycinearum and sv. septentrionale).</title>
        <authorList>
            <person name="Bromfield E.S.P."/>
            <person name="Cloutier S."/>
            <person name="Wasai-Hara S."/>
            <person name="Minamisawa K."/>
        </authorList>
    </citation>
    <scope>NUCLEOTIDE SEQUENCE [LARGE SCALE GENOMIC DNA]</scope>
    <source>
        <strain evidence="2 3">323S2</strain>
    </source>
</reference>
<reference evidence="2 3" key="1">
    <citation type="journal article" date="2017" name="Syst. Appl. Microbiol.">
        <title>Soybeans inoculated with root zone soils of Canadian native legumes harbour diverse and novel Bradyrhizobium spp. that possess agricultural potential.</title>
        <authorList>
            <person name="Bromfield E.S.P."/>
            <person name="Cloutier S."/>
            <person name="Tambong J.T."/>
            <person name="Tran Thi T.V."/>
        </authorList>
    </citation>
    <scope>NUCLEOTIDE SEQUENCE [LARGE SCALE GENOMIC DNA]</scope>
    <source>
        <strain evidence="2 3">323S2</strain>
    </source>
</reference>
<dbReference type="EMBL" id="JACBFH010000001">
    <property type="protein sequence ID" value="NYY94401.1"/>
    <property type="molecule type" value="Genomic_DNA"/>
</dbReference>
<proteinExistence type="predicted"/>
<organism evidence="1">
    <name type="scientific">Bradyrhizobium barranii subsp. barranii</name>
    <dbReference type="NCBI Taxonomy" id="2823807"/>
    <lineage>
        <taxon>Bacteria</taxon>
        <taxon>Pseudomonadati</taxon>
        <taxon>Pseudomonadota</taxon>
        <taxon>Alphaproteobacteria</taxon>
        <taxon>Hyphomicrobiales</taxon>
        <taxon>Nitrobacteraceae</taxon>
        <taxon>Bradyrhizobium</taxon>
        <taxon>Bradyrhizobium barranii</taxon>
    </lineage>
</organism>
<evidence type="ECO:0000313" key="1">
    <source>
        <dbReference type="EMBL" id="NYY94401.1"/>
    </source>
</evidence>
<evidence type="ECO:0000313" key="2">
    <source>
        <dbReference type="EMBL" id="UGX98751.1"/>
    </source>
</evidence>
<dbReference type="RefSeq" id="WP_166352917.1">
    <property type="nucleotide sequence ID" value="NZ_CP088280.1"/>
</dbReference>
<protein>
    <submittedName>
        <fullName evidence="1">Uncharacterized protein</fullName>
    </submittedName>
</protein>
<dbReference type="AlphaFoldDB" id="A0A7Z0QHC3"/>